<evidence type="ECO:0000313" key="3">
    <source>
        <dbReference type="Proteomes" id="UP000664632"/>
    </source>
</evidence>
<dbReference type="InterPro" id="IPR029044">
    <property type="entry name" value="Nucleotide-diphossugar_trans"/>
</dbReference>
<feature type="domain" description="Glycosyltransferase 2-like" evidence="1">
    <location>
        <begin position="6"/>
        <end position="135"/>
    </location>
</feature>
<evidence type="ECO:0000259" key="1">
    <source>
        <dbReference type="Pfam" id="PF00535"/>
    </source>
</evidence>
<accession>A0ABS3GW25</accession>
<dbReference type="CDD" id="cd00761">
    <property type="entry name" value="Glyco_tranf_GTA_type"/>
    <property type="match status" value="1"/>
</dbReference>
<sequence>MKDLVSIIITCYNHEKYIAQCLKSVFSQSYSNIELLIINDGSTDNSSQIITELLPSSPYQKTEFVSQDNAGICVVRNQGLQWATGEFILFVDSDNYLDDDYVEKLMLTAQNEQTDIIYTDLFDVDANDVFMEAKEFDLETYLSSNYIDNCSLIRMSKIKDSRYDIELNRKKLVDYDFIMNMILMNGAIPKKCHNTKLNYRVLNESISRKDNHVSERFYFEVYLYILSKYVQLFPMEIMEAVKNNIFVLSDRISELVQHMEGVTKHVHNQEHDLVQLSEQIETLKNEILVRIDTEEKISLENENLINKNTQLVTEQTDLLNDNQHLKNVIAMLEVEKNQILNSRSFRVGNHIIKPFSMGMKIIKKPQLVGKGIRKINRVLSRKVKQLPNIKTIYLKRVREIQRNKNNYDQPSRVLIFVIYEDQEKLQKYKLHFLKALAEIVDNVLIVVNGVLPEEDILELSEIGHVELRSNKGYDTAAFRYGINYFGKDQLSKYDELLLVNDTNVGPIGDISSAFSKMAKRKLDFWGISYGEEQNDFTQYNKYGFIPVHLQSYFLIIEKSLLTYDGFYDYWRSLDDTDSRNKAIGKHETVFTKHFEELGFKHGAFNENNVDSPMYIHPLKMVKEGVPLIKYTAFSNYNNDKFAWQGLLRETEIPDLIEYIKSETDYPIEIIDQIMDDVKNKQAKEHILIIDGVENAIPQLTKYRVQNKIEQLESLGYDVWSINLSSFQMGYAEHASHIIIYRAPIDNKLVELIHLARKYNKVILYDIDDLVIDTKYTDQLTYVKELSAPDKQNYDNGVISYGEMLKLCDGVVTSTQKMQSELFNYKDLVLLNRNLANMELVELSQATMKNYDEFDEKVKIGYFSGSITHNENFELVKGAIIKLLEKYDNLELHLVGHLDLPSDLKPFNNRIKIHPFVAWQKLPELISDVDINLAPLVTSIFNEAKSEIKWIEAALVKVPTVASDIGAFKEMIIDNETGILVSDDEWYVKLELLIQSKDMRKEIAENAYKYVLEHCTTNHKIDELVGYINEKTI</sequence>
<dbReference type="Gene3D" id="3.90.550.10">
    <property type="entry name" value="Spore Coat Polysaccharide Biosynthesis Protein SpsA, Chain A"/>
    <property type="match status" value="1"/>
</dbReference>
<dbReference type="Gene3D" id="3.40.50.2000">
    <property type="entry name" value="Glycogen Phosphorylase B"/>
    <property type="match status" value="1"/>
</dbReference>
<gene>
    <name evidence="2" type="ORF">JZO69_01785</name>
</gene>
<dbReference type="Pfam" id="PF05045">
    <property type="entry name" value="RgpF"/>
    <property type="match status" value="1"/>
</dbReference>
<dbReference type="PANTHER" id="PTHR43685">
    <property type="entry name" value="GLYCOSYLTRANSFERASE"/>
    <property type="match status" value="1"/>
</dbReference>
<dbReference type="InterPro" id="IPR050834">
    <property type="entry name" value="Glycosyltransf_2"/>
</dbReference>
<organism evidence="2 3">
    <name type="scientific">Candidatus Enterococcus ikei</name>
    <dbReference type="NCBI Taxonomy" id="2815326"/>
    <lineage>
        <taxon>Bacteria</taxon>
        <taxon>Bacillati</taxon>
        <taxon>Bacillota</taxon>
        <taxon>Bacilli</taxon>
        <taxon>Lactobacillales</taxon>
        <taxon>Enterococcaceae</taxon>
        <taxon>Enterococcus</taxon>
    </lineage>
</organism>
<proteinExistence type="predicted"/>
<dbReference type="RefSeq" id="WP_207111197.1">
    <property type="nucleotide sequence ID" value="NZ_JAFLWD010000006.1"/>
</dbReference>
<dbReference type="PANTHER" id="PTHR43685:SF2">
    <property type="entry name" value="GLYCOSYLTRANSFERASE 2-LIKE DOMAIN-CONTAINING PROTEIN"/>
    <property type="match status" value="1"/>
</dbReference>
<dbReference type="SUPFAM" id="SSF53756">
    <property type="entry name" value="UDP-Glycosyltransferase/glycogen phosphorylase"/>
    <property type="match status" value="1"/>
</dbReference>
<dbReference type="InterPro" id="IPR001173">
    <property type="entry name" value="Glyco_trans_2-like"/>
</dbReference>
<dbReference type="InterPro" id="IPR007739">
    <property type="entry name" value="RgpF"/>
</dbReference>
<keyword evidence="3" id="KW-1185">Reference proteome</keyword>
<reference evidence="2 3" key="1">
    <citation type="submission" date="2021-03" db="EMBL/GenBank/DDBJ databases">
        <title>Enterococcal diversity collection.</title>
        <authorList>
            <person name="Gilmore M.S."/>
            <person name="Schwartzman J."/>
            <person name="Van Tyne D."/>
            <person name="Martin M."/>
            <person name="Earl A.M."/>
            <person name="Manson A.L."/>
            <person name="Straub T."/>
            <person name="Salamzade R."/>
            <person name="Saavedra J."/>
            <person name="Lebreton F."/>
            <person name="Prichula J."/>
            <person name="Schaufler K."/>
            <person name="Gaca A."/>
            <person name="Sgardioli B."/>
            <person name="Wagenaar J."/>
            <person name="Strong T."/>
        </authorList>
    </citation>
    <scope>NUCLEOTIDE SEQUENCE [LARGE SCALE GENOMIC DNA]</scope>
    <source>
        <strain evidence="2 3">DIV0869a</strain>
    </source>
</reference>
<dbReference type="SUPFAM" id="SSF53448">
    <property type="entry name" value="Nucleotide-diphospho-sugar transferases"/>
    <property type="match status" value="1"/>
</dbReference>
<dbReference type="Pfam" id="PF00535">
    <property type="entry name" value="Glycos_transf_2"/>
    <property type="match status" value="1"/>
</dbReference>
<comment type="caution">
    <text evidence="2">The sequence shown here is derived from an EMBL/GenBank/DDBJ whole genome shotgun (WGS) entry which is preliminary data.</text>
</comment>
<dbReference type="Pfam" id="PF13692">
    <property type="entry name" value="Glyco_trans_1_4"/>
    <property type="match status" value="1"/>
</dbReference>
<dbReference type="Proteomes" id="UP000664632">
    <property type="component" value="Unassembled WGS sequence"/>
</dbReference>
<dbReference type="EMBL" id="JAFLWD010000006">
    <property type="protein sequence ID" value="MBO0439088.1"/>
    <property type="molecule type" value="Genomic_DNA"/>
</dbReference>
<protein>
    <submittedName>
        <fullName evidence="2">Glycosyltransferase</fullName>
    </submittedName>
</protein>
<name>A0ABS3GW25_9ENTE</name>
<evidence type="ECO:0000313" key="2">
    <source>
        <dbReference type="EMBL" id="MBO0439088.1"/>
    </source>
</evidence>